<feature type="region of interest" description="Disordered" evidence="4">
    <location>
        <begin position="600"/>
        <end position="650"/>
    </location>
</feature>
<feature type="region of interest" description="Disordered" evidence="4">
    <location>
        <begin position="701"/>
        <end position="723"/>
    </location>
</feature>
<dbReference type="Pfam" id="PF12584">
    <property type="entry name" value="TRAPPC10"/>
    <property type="match status" value="1"/>
</dbReference>
<evidence type="ECO:0000313" key="9">
    <source>
        <dbReference type="EMBL" id="KAK8235202.1"/>
    </source>
</evidence>
<feature type="region of interest" description="Disordered" evidence="4">
    <location>
        <begin position="445"/>
        <end position="471"/>
    </location>
</feature>
<dbReference type="PANTHER" id="PTHR13251:SF3">
    <property type="entry name" value="TRAFFICKING PROTEIN PARTICLE COMPLEX SUBUNIT 10"/>
    <property type="match status" value="1"/>
</dbReference>
<feature type="compositionally biased region" description="Basic and acidic residues" evidence="4">
    <location>
        <begin position="1665"/>
        <end position="1681"/>
    </location>
</feature>
<dbReference type="InterPro" id="IPR045126">
    <property type="entry name" value="TRAPPC10/Trs130"/>
</dbReference>
<evidence type="ECO:0000256" key="1">
    <source>
        <dbReference type="ARBA" id="ARBA00004555"/>
    </source>
</evidence>
<name>A0ABR1YP26_9PEZI</name>
<dbReference type="InterPro" id="IPR056916">
    <property type="entry name" value="NTS_TR130"/>
</dbReference>
<gene>
    <name evidence="9" type="ORF">HDK90DRAFT_524818</name>
</gene>
<keyword evidence="2" id="KW-0813">Transport</keyword>
<feature type="domain" description="TRAPPC10/Trs130 N-terminal" evidence="6">
    <location>
        <begin position="274"/>
        <end position="439"/>
    </location>
</feature>
<evidence type="ECO:0000259" key="8">
    <source>
        <dbReference type="Pfam" id="PF24967"/>
    </source>
</evidence>
<feature type="compositionally biased region" description="Polar residues" evidence="4">
    <location>
        <begin position="1582"/>
        <end position="1636"/>
    </location>
</feature>
<feature type="compositionally biased region" description="Low complexity" evidence="4">
    <location>
        <begin position="1385"/>
        <end position="1398"/>
    </location>
</feature>
<dbReference type="Pfam" id="PF23036">
    <property type="entry name" value="TRAPPC10_1st"/>
    <property type="match status" value="2"/>
</dbReference>
<feature type="compositionally biased region" description="Gly residues" evidence="4">
    <location>
        <begin position="1682"/>
        <end position="1691"/>
    </location>
</feature>
<feature type="compositionally biased region" description="Pro residues" evidence="4">
    <location>
        <begin position="1654"/>
        <end position="1664"/>
    </location>
</feature>
<evidence type="ECO:0000259" key="5">
    <source>
        <dbReference type="Pfam" id="PF12584"/>
    </source>
</evidence>
<dbReference type="InterPro" id="IPR022233">
    <property type="entry name" value="TRAPPC10/Trs130_C"/>
</dbReference>
<proteinExistence type="predicted"/>
<feature type="compositionally biased region" description="Polar residues" evidence="4">
    <location>
        <begin position="562"/>
        <end position="582"/>
    </location>
</feature>
<dbReference type="Pfam" id="PF23274">
    <property type="entry name" value="DUF7077"/>
    <property type="match status" value="1"/>
</dbReference>
<organism evidence="9 10">
    <name type="scientific">Phyllosticta capitalensis</name>
    <dbReference type="NCBI Taxonomy" id="121624"/>
    <lineage>
        <taxon>Eukaryota</taxon>
        <taxon>Fungi</taxon>
        <taxon>Dikarya</taxon>
        <taxon>Ascomycota</taxon>
        <taxon>Pezizomycotina</taxon>
        <taxon>Dothideomycetes</taxon>
        <taxon>Dothideomycetes incertae sedis</taxon>
        <taxon>Botryosphaeriales</taxon>
        <taxon>Phyllostictaceae</taxon>
        <taxon>Phyllosticta</taxon>
    </lineage>
</organism>
<protein>
    <submittedName>
        <fullName evidence="9">TMEM1 family protein-like protein</fullName>
    </submittedName>
</protein>
<feature type="compositionally biased region" description="Polar residues" evidence="4">
    <location>
        <begin position="633"/>
        <end position="650"/>
    </location>
</feature>
<feature type="compositionally biased region" description="Low complexity" evidence="4">
    <location>
        <begin position="448"/>
        <end position="460"/>
    </location>
</feature>
<dbReference type="InterPro" id="IPR055505">
    <property type="entry name" value="DUF7077"/>
</dbReference>
<dbReference type="InterPro" id="IPR056913">
    <property type="entry name" value="TRAPPC10/Trs130_N"/>
</dbReference>
<dbReference type="Pfam" id="PF24967">
    <property type="entry name" value="NTS_TR130"/>
    <property type="match status" value="1"/>
</dbReference>
<feature type="compositionally biased region" description="Low complexity" evidence="4">
    <location>
        <begin position="1406"/>
        <end position="1415"/>
    </location>
</feature>
<feature type="domain" description="TRAPPC10/Trs130 C-terminal" evidence="5">
    <location>
        <begin position="1363"/>
        <end position="1560"/>
    </location>
</feature>
<dbReference type="EMBL" id="JBBWRZ010000005">
    <property type="protein sequence ID" value="KAK8235202.1"/>
    <property type="molecule type" value="Genomic_DNA"/>
</dbReference>
<feature type="compositionally biased region" description="Low complexity" evidence="4">
    <location>
        <begin position="102"/>
        <end position="111"/>
    </location>
</feature>
<feature type="region of interest" description="Disordered" evidence="4">
    <location>
        <begin position="1520"/>
        <end position="1542"/>
    </location>
</feature>
<evidence type="ECO:0000256" key="3">
    <source>
        <dbReference type="ARBA" id="ARBA00023034"/>
    </source>
</evidence>
<feature type="region of interest" description="Disordered" evidence="4">
    <location>
        <begin position="1"/>
        <end position="20"/>
    </location>
</feature>
<keyword evidence="10" id="KW-1185">Reference proteome</keyword>
<feature type="region of interest" description="Disordered" evidence="4">
    <location>
        <begin position="1798"/>
        <end position="1856"/>
    </location>
</feature>
<evidence type="ECO:0000259" key="6">
    <source>
        <dbReference type="Pfam" id="PF23036"/>
    </source>
</evidence>
<feature type="region of interest" description="Disordered" evidence="4">
    <location>
        <begin position="1376"/>
        <end position="1415"/>
    </location>
</feature>
<feature type="region of interest" description="Disordered" evidence="4">
    <location>
        <begin position="77"/>
        <end position="125"/>
    </location>
</feature>
<evidence type="ECO:0000256" key="4">
    <source>
        <dbReference type="SAM" id="MobiDB-lite"/>
    </source>
</evidence>
<feature type="region of interest" description="Disordered" evidence="4">
    <location>
        <begin position="1571"/>
        <end position="1705"/>
    </location>
</feature>
<feature type="domain" description="TRAPPC10/Trs130 N-terminal" evidence="6">
    <location>
        <begin position="120"/>
        <end position="236"/>
    </location>
</feature>
<feature type="compositionally biased region" description="Basic and acidic residues" evidence="4">
    <location>
        <begin position="1"/>
        <end position="12"/>
    </location>
</feature>
<sequence>MTDADGHADRAPHAQLPGRIMAASSSSKVTVEYYDPSGLFPIVEPHLRSRLPLRNLHWKSPSRPLRSIDSLHVELVPGRDPTDDFLKSRPTSSGGGHDGSRMRAVSSASARPGSSDGRKRRHQIPGLSQTPYLKVYLLRCDDNDTYKVTARKQIREWIRENAPTPESEKKSNQENHDAYEYLILHVVLPDTAAAAQPRFSGSTSATSGSLDKPSASRWRASTTLFEKIRHDFNIATKTAPDRVGQIRLEMKDIPPHLLPPGIGGDPNPYKESPQEIINSWADAITKFKTLILISFDLRVGQYEEDIKEKDAQRHLPGWNFNTFFMLKEGLARGFESVGLVEDALVGYDELSVGLDAIIREQAEEGSTSAQSFLEHTEDLKQQLINSKKAPQFDPFNSKPISSSRKDYRGMILSNNISVFDFQSYIFSRQMALLLRLGNAAASRSEFWSGSRPGSRPNSRPTSRHSIQVPASAIEGAKSADDLFMGSKAEREEEQNEDLTHLAELCRRAMGFLNVAAHMMRGDLAHSLEHEEGDYPPNLIDNFISSWSYAVAQQVLNDTVSSALPESQGGANASSRPGSSSNRLAPKNDLKVAVPDQNRTLHPKRSSSLLDRRTSVQELPSIRQGQVVYDHGKSNSTSSAKTDQGARTQKSGQLELAAHRAELYLIQRRILERIGKKLDWLLGWASVAAKHQDQTFTDVSLDDEPKAATNGVEPNGDAPKGEKMAGVCEPSLREATASMEDLRRLFEHLSDLAVKHYFAANRSKSAESIMGDLAAIKFEDGDFSSAAQFFSHMAPLYAQNRWNLVEVTMLKMYAECLHKLNRKDEYARVLLDLLAKSVGNRKSCRSLKLHKAGPSGGTPWLDDDQLDTTGILKQLIDFSVDMPYDVQAPMERYFADIVVEPYIHHYDDQDGFQLKLSFRHLLEDDVVVDKAKVRLSPMEQGESRDIWLETKEKLEISQGTATAWLHTNVNTLGLYSIDKIVLEVNRIHFTHETTTKEHTLEPLGITIPGSSAPSSKIPRKFRTLSYPRAEALDAKLSVSRSVHIDKLKSIELVVQPFANTPTRLEAHLKAASAGLRLRTGNAQVIEGTATIADRPSPGVLVFSEMEPQSTVKIRIPYELEVTLSELHIKLDIVYTTEHGKHEFRSNCTINIELPLDVNVHDQFMEQMLLSTFKVTTSSHIPLDVLDIQLQGTAAFDVDPARLYGDRNPVRPGQPPAFVYRIFRKEGANLTNPEDSNLSLTIDYRCLDDHVFDKLEANFCAALSDSAFVSLRRLLLPRFWEHLKATLTADDWRYASFRNQLRCGEYASQPIWPQTLELLPPALRSDLANFLSTWHEANPSIDVTPPPSRAVSLASPLTRRITITVAVPHLHILTTTQLVLHPPPRPSSSSSTASAASAKPPSHHRSKTNTTTKTTDLTQAYLPTPTPALTPPILALGVPIPATIRIKHTRKWAAPSSLVAAANIPQAAAPLPFVLDVDADPNTWLVAGPKRALFEAREGEVREWDVTLVPLRTGATVWCPSVGVRPAPPPKNGKQKVEPQQPETELTHEVDALSAAAAVRVVPDYGSVTVGVAFGPGRGERDSAVSSSSTTRPGTANRASTGTAAFSQPLPQRPGTATTRPGTSGHTRANTSSLTSAAITPADLPPSPLPQAHAQAPPPPSAPPQPQRRDTVLLDAVPRRDTGGRGGDGGSGSAGAAAAAKAKKREGWTVEVRGGGVGAASASASASTPSSAIVTTNPMAMAAAMATPAVPAVGGFDGVGQKDMDKGVADAGEKDETSVVAQPPLEVQIQNVDVDVDVDASNLNLAGEPPAADGDGDGDDDVVVEAETEEGEAEGDGRGGHGHGGADEAEEVEEQVQA</sequence>
<feature type="region of interest" description="Disordered" evidence="4">
    <location>
        <begin position="562"/>
        <end position="588"/>
    </location>
</feature>
<dbReference type="Pfam" id="PF24965">
    <property type="entry name" value="TRS130_4HB"/>
    <property type="match status" value="1"/>
</dbReference>
<feature type="compositionally biased region" description="Acidic residues" evidence="4">
    <location>
        <begin position="1812"/>
        <end position="1832"/>
    </location>
</feature>
<keyword evidence="3" id="KW-0333">Golgi apparatus</keyword>
<evidence type="ECO:0000259" key="7">
    <source>
        <dbReference type="Pfam" id="PF23274"/>
    </source>
</evidence>
<dbReference type="Proteomes" id="UP001492380">
    <property type="component" value="Unassembled WGS sequence"/>
</dbReference>
<feature type="compositionally biased region" description="Acidic residues" evidence="4">
    <location>
        <begin position="1845"/>
        <end position="1856"/>
    </location>
</feature>
<evidence type="ECO:0000313" key="10">
    <source>
        <dbReference type="Proteomes" id="UP001492380"/>
    </source>
</evidence>
<comment type="subcellular location">
    <subcellularLocation>
        <location evidence="1">Golgi apparatus</location>
    </subcellularLocation>
</comment>
<feature type="domain" description="DUF7077" evidence="7">
    <location>
        <begin position="1029"/>
        <end position="1149"/>
    </location>
</feature>
<accession>A0ABR1YP26</accession>
<evidence type="ECO:0000256" key="2">
    <source>
        <dbReference type="ARBA" id="ARBA00022448"/>
    </source>
</evidence>
<comment type="caution">
    <text evidence="9">The sequence shown here is derived from an EMBL/GenBank/DDBJ whole genome shotgun (WGS) entry which is preliminary data.</text>
</comment>
<reference evidence="9 10" key="1">
    <citation type="submission" date="2024-04" db="EMBL/GenBank/DDBJ databases">
        <title>Phyllosticta paracitricarpa is synonymous to the EU quarantine fungus P. citricarpa based on phylogenomic analyses.</title>
        <authorList>
            <consortium name="Lawrence Berkeley National Laboratory"/>
            <person name="Van Ingen-Buijs V.A."/>
            <person name="Van Westerhoven A.C."/>
            <person name="Haridas S."/>
            <person name="Skiadas P."/>
            <person name="Martin F."/>
            <person name="Groenewald J.Z."/>
            <person name="Crous P.W."/>
            <person name="Seidl M.F."/>
        </authorList>
    </citation>
    <scope>NUCLEOTIDE SEQUENCE [LARGE SCALE GENOMIC DNA]</scope>
    <source>
        <strain evidence="9 10">CBS 123374</strain>
    </source>
</reference>
<dbReference type="PANTHER" id="PTHR13251">
    <property type="entry name" value="EPILEPSY HOLOPROSENCEPHALY CANDIDATE 1/TMEM1"/>
    <property type="match status" value="1"/>
</dbReference>
<feature type="domain" description="Trs130 NTS" evidence="8">
    <location>
        <begin position="758"/>
        <end position="822"/>
    </location>
</feature>